<keyword evidence="2" id="KW-1185">Reference proteome</keyword>
<protein>
    <submittedName>
        <fullName evidence="1">Uncharacterized protein</fullName>
    </submittedName>
</protein>
<evidence type="ECO:0000313" key="2">
    <source>
        <dbReference type="Proteomes" id="UP001347796"/>
    </source>
</evidence>
<dbReference type="EMBL" id="JAZGQO010000011">
    <property type="protein sequence ID" value="KAK6172966.1"/>
    <property type="molecule type" value="Genomic_DNA"/>
</dbReference>
<organism evidence="1 2">
    <name type="scientific">Patella caerulea</name>
    <name type="common">Rayed Mediterranean limpet</name>
    <dbReference type="NCBI Taxonomy" id="87958"/>
    <lineage>
        <taxon>Eukaryota</taxon>
        <taxon>Metazoa</taxon>
        <taxon>Spiralia</taxon>
        <taxon>Lophotrochozoa</taxon>
        <taxon>Mollusca</taxon>
        <taxon>Gastropoda</taxon>
        <taxon>Patellogastropoda</taxon>
        <taxon>Patelloidea</taxon>
        <taxon>Patellidae</taxon>
        <taxon>Patella</taxon>
    </lineage>
</organism>
<sequence>MRPKNVLLLKQQPLDQCKCKLHENFSLKLSSFDINSNNLFWCNVLCDPDNYQSECWKGLCAMCKDGQNLIPLLMKDDMDKTIQYREWVKDTSKSLHKATKTVSLGDLIINDFHNIKNMF</sequence>
<gene>
    <name evidence="1" type="ORF">SNE40_016513</name>
</gene>
<proteinExistence type="predicted"/>
<reference evidence="1 2" key="1">
    <citation type="submission" date="2024-01" db="EMBL/GenBank/DDBJ databases">
        <title>The genome of the rayed Mediterranean limpet Patella caerulea (Linnaeus, 1758).</title>
        <authorList>
            <person name="Anh-Thu Weber A."/>
            <person name="Halstead-Nussloch G."/>
        </authorList>
    </citation>
    <scope>NUCLEOTIDE SEQUENCE [LARGE SCALE GENOMIC DNA]</scope>
    <source>
        <strain evidence="1">AATW-2023a</strain>
        <tissue evidence="1">Whole specimen</tissue>
    </source>
</reference>
<accession>A0AAN8J8V3</accession>
<dbReference type="AlphaFoldDB" id="A0AAN8J8V3"/>
<comment type="caution">
    <text evidence="1">The sequence shown here is derived from an EMBL/GenBank/DDBJ whole genome shotgun (WGS) entry which is preliminary data.</text>
</comment>
<evidence type="ECO:0000313" key="1">
    <source>
        <dbReference type="EMBL" id="KAK6172966.1"/>
    </source>
</evidence>
<dbReference type="Proteomes" id="UP001347796">
    <property type="component" value="Unassembled WGS sequence"/>
</dbReference>
<name>A0AAN8J8V3_PATCE</name>